<accession>A0A0F9EQY5</accession>
<reference evidence="1" key="1">
    <citation type="journal article" date="2015" name="Nature">
        <title>Complex archaea that bridge the gap between prokaryotes and eukaryotes.</title>
        <authorList>
            <person name="Spang A."/>
            <person name="Saw J.H."/>
            <person name="Jorgensen S.L."/>
            <person name="Zaremba-Niedzwiedzka K."/>
            <person name="Martijn J."/>
            <person name="Lind A.E."/>
            <person name="van Eijk R."/>
            <person name="Schleper C."/>
            <person name="Guy L."/>
            <person name="Ettema T.J."/>
        </authorList>
    </citation>
    <scope>NUCLEOTIDE SEQUENCE</scope>
</reference>
<evidence type="ECO:0000313" key="1">
    <source>
        <dbReference type="EMBL" id="KKL47270.1"/>
    </source>
</evidence>
<organism evidence="1">
    <name type="scientific">marine sediment metagenome</name>
    <dbReference type="NCBI Taxonomy" id="412755"/>
    <lineage>
        <taxon>unclassified sequences</taxon>
        <taxon>metagenomes</taxon>
        <taxon>ecological metagenomes</taxon>
    </lineage>
</organism>
<feature type="non-terminal residue" evidence="1">
    <location>
        <position position="109"/>
    </location>
</feature>
<proteinExistence type="predicted"/>
<comment type="caution">
    <text evidence="1">The sequence shown here is derived from an EMBL/GenBank/DDBJ whole genome shotgun (WGS) entry which is preliminary data.</text>
</comment>
<sequence length="109" mass="11536">MADEIKTSVRQESYEINGEGSTGKLRLNRRGELVGIDQYQQWVADGRVFVASPAARETAEAIGSTSFSDTDPALLLDIPSGTTAIPLEIILNQGGTVAGGNITLLITLC</sequence>
<gene>
    <name evidence="1" type="ORF">LCGC14_2337250</name>
</gene>
<dbReference type="EMBL" id="LAZR01033727">
    <property type="protein sequence ID" value="KKL47270.1"/>
    <property type="molecule type" value="Genomic_DNA"/>
</dbReference>
<protein>
    <submittedName>
        <fullName evidence="1">Uncharacterized protein</fullName>
    </submittedName>
</protein>
<name>A0A0F9EQY5_9ZZZZ</name>
<dbReference type="AlphaFoldDB" id="A0A0F9EQY5"/>